<evidence type="ECO:0000256" key="7">
    <source>
        <dbReference type="ARBA" id="ARBA00022793"/>
    </source>
</evidence>
<feature type="domain" description="Phosphoenolpyruvate carboxykinase GTP-utilising N-terminal" evidence="12">
    <location>
        <begin position="165"/>
        <end position="392"/>
    </location>
</feature>
<keyword evidence="13" id="KW-0808">Transferase</keyword>
<dbReference type="EC" id="4.1.1.32" evidence="4"/>
<evidence type="ECO:0000313" key="13">
    <source>
        <dbReference type="EMBL" id="GAA49544.1"/>
    </source>
</evidence>
<dbReference type="GO" id="GO:0033993">
    <property type="term" value="P:response to lipid"/>
    <property type="evidence" value="ECO:0007669"/>
    <property type="project" value="TreeGrafter"/>
</dbReference>
<dbReference type="PANTHER" id="PTHR11561">
    <property type="entry name" value="PHOSPHOENOLPYRUVATE CARBOXYKINASE"/>
    <property type="match status" value="1"/>
</dbReference>
<evidence type="ECO:0000256" key="5">
    <source>
        <dbReference type="ARBA" id="ARBA00022723"/>
    </source>
</evidence>
<dbReference type="InterPro" id="IPR008209">
    <property type="entry name" value="PEP_carboxykinase_GTP"/>
</dbReference>
<comment type="subunit">
    <text evidence="3">Monomer.</text>
</comment>
<dbReference type="InterPro" id="IPR035078">
    <property type="entry name" value="PEP_carboxykinase_GTP_N"/>
</dbReference>
<dbReference type="InterPro" id="IPR018091">
    <property type="entry name" value="PEP_carboxykin_GTP_CS"/>
</dbReference>
<comment type="cofactor">
    <cofactor evidence="1">
        <name>Mn(2+)</name>
        <dbReference type="ChEBI" id="CHEBI:29035"/>
    </cofactor>
</comment>
<gene>
    <name evidence="13" type="ORF">CLF_103208</name>
</gene>
<reference key="2">
    <citation type="submission" date="2011-10" db="EMBL/GenBank/DDBJ databases">
        <title>The genome and transcriptome sequence of Clonorchis sinensis provide insights into the carcinogenic liver fluke.</title>
        <authorList>
            <person name="Wang X."/>
            <person name="Huang Y."/>
            <person name="Chen W."/>
            <person name="Liu H."/>
            <person name="Guo L."/>
            <person name="Chen Y."/>
            <person name="Luo F."/>
            <person name="Zhou W."/>
            <person name="Sun J."/>
            <person name="Mao Q."/>
            <person name="Liang P."/>
            <person name="Zhou C."/>
            <person name="Tian Y."/>
            <person name="Men J."/>
            <person name="Lv X."/>
            <person name="Huang L."/>
            <person name="Zhou J."/>
            <person name="Hu Y."/>
            <person name="Li R."/>
            <person name="Zhang F."/>
            <person name="Lei H."/>
            <person name="Li X."/>
            <person name="Hu X."/>
            <person name="Liang C."/>
            <person name="Xu J."/>
            <person name="Wu Z."/>
            <person name="Yu X."/>
        </authorList>
    </citation>
    <scope>NUCLEOTIDE SEQUENCE</scope>
    <source>
        <strain>Henan</strain>
    </source>
</reference>
<dbReference type="Gene3D" id="3.40.449.10">
    <property type="entry name" value="Phosphoenolpyruvate Carboxykinase, domain 1"/>
    <property type="match status" value="1"/>
</dbReference>
<evidence type="ECO:0000259" key="11">
    <source>
        <dbReference type="Pfam" id="PF00821"/>
    </source>
</evidence>
<sequence>MLPILRVRSLKRVFMDVSCQRNNRGVKLPSDIRQMRTLELFGTPLRMIVLFATYNILSELLDFSKNVDCEYGDPFILRSVQTPRGPCAKVAPKDCSMTKNTVLKRVVKLSFSPAQLIGSNIPNKMLWREEDNPCYEIHQIIVPHLGQVPVAKGDFSSLPPEAQSFIGKWVGICKPRGLYICDGSHWEASEIIQKLCERGTLHRLTAYEENYICRTDPDDVARVESRTWICSPNKFSIVPHVSEGVKGMLGQWMAPEELDAALRDRMPGCMTGRMMYVIPFSMGPVGSPLSKVGIQLTDSNYVVLCMRIMTRVCPDVWEVMVNHHEFVKCVHSMGCPRPSTRKVINHWPCNPEKTIITHIPDERMIISYGSGYGGNSLLGKKCFALRIAGSMAYDEGWMAEHMLIMSVTSPEGKEHFIAAAFPSACGKTNMAMLEPSLPGWKIQCVGDDIAWMRFDENGVLHAINPEYGFFGVAPGTNRKTNPNAIATCMKNTIFTNVAESVDGRFFWEGLEDEFDPDTEIITWLGHRVKLSDKTHDPKAHPNSRFCCPASQCPIIHPAWENPKGVPISAIVFGGRRPEGIPLVLQAFNWKHGVMLGASLKSEATAAAEFKGKVVMHDPMAMRPFVGYNFGKYLQHWLDLEKPGRKMPLIFHVNWFRLNKQGKFLWPGFGDNIRVIEWMLRCVQGEDVTVPSPIGLLPKEGTINMSGLNSDWKAIFDLPKDYLLEDIQETTKYLEDQVGSDTPKEIRHLLEEQKERIRTQLMPGQRCRVNRLRLSYADNSDRFCDPLYRSSRNIGQGKVKH</sequence>
<keyword evidence="7" id="KW-0210">Decarboxylase</keyword>
<comment type="similarity">
    <text evidence="2">Belongs to the phosphoenolpyruvate carboxykinase [GTP] family.</text>
</comment>
<accession>G7Y999</accession>
<name>G7Y999_CLOSI</name>
<dbReference type="Proteomes" id="UP000008909">
    <property type="component" value="Unassembled WGS sequence"/>
</dbReference>
<keyword evidence="9" id="KW-0464">Manganese</keyword>
<evidence type="ECO:0000256" key="10">
    <source>
        <dbReference type="ARBA" id="ARBA00023239"/>
    </source>
</evidence>
<evidence type="ECO:0000256" key="4">
    <source>
        <dbReference type="ARBA" id="ARBA00012306"/>
    </source>
</evidence>
<keyword evidence="13" id="KW-0418">Kinase</keyword>
<dbReference type="GO" id="GO:0019543">
    <property type="term" value="P:propionate catabolic process"/>
    <property type="evidence" value="ECO:0007669"/>
    <property type="project" value="TreeGrafter"/>
</dbReference>
<evidence type="ECO:0000256" key="9">
    <source>
        <dbReference type="ARBA" id="ARBA00023211"/>
    </source>
</evidence>
<organism evidence="13 14">
    <name type="scientific">Clonorchis sinensis</name>
    <name type="common">Chinese liver fluke</name>
    <dbReference type="NCBI Taxonomy" id="79923"/>
    <lineage>
        <taxon>Eukaryota</taxon>
        <taxon>Metazoa</taxon>
        <taxon>Spiralia</taxon>
        <taxon>Lophotrochozoa</taxon>
        <taxon>Platyhelminthes</taxon>
        <taxon>Trematoda</taxon>
        <taxon>Digenea</taxon>
        <taxon>Opisthorchiida</taxon>
        <taxon>Opisthorchiata</taxon>
        <taxon>Opisthorchiidae</taxon>
        <taxon>Clonorchis</taxon>
    </lineage>
</organism>
<keyword evidence="13" id="KW-0670">Pyruvate</keyword>
<dbReference type="Gene3D" id="3.90.228.20">
    <property type="match status" value="1"/>
</dbReference>
<keyword evidence="8" id="KW-0342">GTP-binding</keyword>
<dbReference type="FunFam" id="3.40.449.10:FF:000003">
    <property type="entry name" value="Phosphoenolpyruvate carboxykinase, cytosolic [GTP]"/>
    <property type="match status" value="1"/>
</dbReference>
<evidence type="ECO:0000313" key="14">
    <source>
        <dbReference type="Proteomes" id="UP000008909"/>
    </source>
</evidence>
<dbReference type="CDD" id="cd00819">
    <property type="entry name" value="PEPCK_GTP"/>
    <property type="match status" value="1"/>
</dbReference>
<evidence type="ECO:0000256" key="3">
    <source>
        <dbReference type="ARBA" id="ARBA00011245"/>
    </source>
</evidence>
<dbReference type="GO" id="GO:0006094">
    <property type="term" value="P:gluconeogenesis"/>
    <property type="evidence" value="ECO:0007669"/>
    <property type="project" value="InterPro"/>
</dbReference>
<evidence type="ECO:0000256" key="8">
    <source>
        <dbReference type="ARBA" id="ARBA00023134"/>
    </source>
</evidence>
<keyword evidence="14" id="KW-1185">Reference proteome</keyword>
<dbReference type="GO" id="GO:0005525">
    <property type="term" value="F:GTP binding"/>
    <property type="evidence" value="ECO:0007669"/>
    <property type="project" value="UniProtKB-KW"/>
</dbReference>
<dbReference type="GO" id="GO:0071333">
    <property type="term" value="P:cellular response to glucose stimulus"/>
    <property type="evidence" value="ECO:0007669"/>
    <property type="project" value="TreeGrafter"/>
</dbReference>
<dbReference type="InterPro" id="IPR013035">
    <property type="entry name" value="PEP_carboxykinase_C"/>
</dbReference>
<dbReference type="InterPro" id="IPR008210">
    <property type="entry name" value="PEP_carboxykinase_N"/>
</dbReference>
<evidence type="ECO:0000256" key="1">
    <source>
        <dbReference type="ARBA" id="ARBA00001936"/>
    </source>
</evidence>
<dbReference type="Gene3D" id="2.170.8.10">
    <property type="entry name" value="Phosphoenolpyruvate Carboxykinase, domain 2"/>
    <property type="match status" value="1"/>
</dbReference>
<feature type="domain" description="Phosphoenolpyruvate carboxykinase C-terminal P-loop" evidence="11">
    <location>
        <begin position="397"/>
        <end position="755"/>
    </location>
</feature>
<dbReference type="GO" id="GO:0042594">
    <property type="term" value="P:response to starvation"/>
    <property type="evidence" value="ECO:0007669"/>
    <property type="project" value="TreeGrafter"/>
</dbReference>
<evidence type="ECO:0000259" key="12">
    <source>
        <dbReference type="Pfam" id="PF17297"/>
    </source>
</evidence>
<evidence type="ECO:0000256" key="6">
    <source>
        <dbReference type="ARBA" id="ARBA00022741"/>
    </source>
</evidence>
<protein>
    <recommendedName>
        <fullName evidence="4">phosphoenolpyruvate carboxykinase (GTP)</fullName>
        <ecNumber evidence="4">4.1.1.32</ecNumber>
    </recommendedName>
</protein>
<dbReference type="AlphaFoldDB" id="G7Y999"/>
<dbReference type="PROSITE" id="PS00505">
    <property type="entry name" value="PEPCK_GTP"/>
    <property type="match status" value="1"/>
</dbReference>
<dbReference type="Pfam" id="PF17297">
    <property type="entry name" value="PEPCK_N"/>
    <property type="match status" value="1"/>
</dbReference>
<dbReference type="GO" id="GO:0005829">
    <property type="term" value="C:cytosol"/>
    <property type="evidence" value="ECO:0007669"/>
    <property type="project" value="TreeGrafter"/>
</dbReference>
<reference evidence="13" key="1">
    <citation type="journal article" date="2011" name="Genome Biol.">
        <title>The draft genome of the carcinogenic human liver fluke Clonorchis sinensis.</title>
        <authorList>
            <person name="Wang X."/>
            <person name="Chen W."/>
            <person name="Huang Y."/>
            <person name="Sun J."/>
            <person name="Men J."/>
            <person name="Liu H."/>
            <person name="Luo F."/>
            <person name="Guo L."/>
            <person name="Lv X."/>
            <person name="Deng C."/>
            <person name="Zhou C."/>
            <person name="Fan Y."/>
            <person name="Li X."/>
            <person name="Huang L."/>
            <person name="Hu Y."/>
            <person name="Liang C."/>
            <person name="Hu X."/>
            <person name="Xu J."/>
            <person name="Yu X."/>
        </authorList>
    </citation>
    <scope>NUCLEOTIDE SEQUENCE [LARGE SCALE GENOMIC DNA]</scope>
    <source>
        <strain evidence="13">Henan</strain>
    </source>
</reference>
<keyword evidence="6" id="KW-0547">Nucleotide-binding</keyword>
<dbReference type="InterPro" id="IPR035077">
    <property type="entry name" value="PEP_carboxykinase_GTP_C"/>
</dbReference>
<dbReference type="HAMAP" id="MF_00452">
    <property type="entry name" value="PEPCK_GTP"/>
    <property type="match status" value="1"/>
</dbReference>
<dbReference type="GO" id="GO:0046327">
    <property type="term" value="P:glycerol biosynthetic process from pyruvate"/>
    <property type="evidence" value="ECO:0007669"/>
    <property type="project" value="TreeGrafter"/>
</dbReference>
<dbReference type="GO" id="GO:0016301">
    <property type="term" value="F:kinase activity"/>
    <property type="evidence" value="ECO:0007669"/>
    <property type="project" value="UniProtKB-KW"/>
</dbReference>
<dbReference type="GO" id="GO:0004613">
    <property type="term" value="F:phosphoenolpyruvate carboxykinase (GTP) activity"/>
    <property type="evidence" value="ECO:0007669"/>
    <property type="project" value="UniProtKB-EC"/>
</dbReference>
<proteinExistence type="inferred from homology"/>
<dbReference type="EMBL" id="DF142966">
    <property type="protein sequence ID" value="GAA49544.1"/>
    <property type="molecule type" value="Genomic_DNA"/>
</dbReference>
<dbReference type="SUPFAM" id="SSF68923">
    <property type="entry name" value="PEP carboxykinase N-terminal domain"/>
    <property type="match status" value="1"/>
</dbReference>
<dbReference type="NCBIfam" id="NF003253">
    <property type="entry name" value="PRK04210.1"/>
    <property type="match status" value="1"/>
</dbReference>
<dbReference type="Pfam" id="PF00821">
    <property type="entry name" value="PEPCK_GTP"/>
    <property type="match status" value="1"/>
</dbReference>
<evidence type="ECO:0000256" key="2">
    <source>
        <dbReference type="ARBA" id="ARBA00005796"/>
    </source>
</evidence>
<keyword evidence="10" id="KW-0456">Lyase</keyword>
<keyword evidence="5" id="KW-0479">Metal-binding</keyword>
<dbReference type="PANTHER" id="PTHR11561:SF0">
    <property type="entry name" value="PHOSPHOENOLPYRUVATE CARBOXYKINASE [GTP]-RELATED"/>
    <property type="match status" value="1"/>
</dbReference>
<dbReference type="GO" id="GO:0030145">
    <property type="term" value="F:manganese ion binding"/>
    <property type="evidence" value="ECO:0007669"/>
    <property type="project" value="TreeGrafter"/>
</dbReference>
<dbReference type="GO" id="GO:0006107">
    <property type="term" value="P:oxaloacetate metabolic process"/>
    <property type="evidence" value="ECO:0007669"/>
    <property type="project" value="TreeGrafter"/>
</dbReference>
<dbReference type="SUPFAM" id="SSF53795">
    <property type="entry name" value="PEP carboxykinase-like"/>
    <property type="match status" value="1"/>
</dbReference>